<name>A0A3D0W8J8_9SPHN</name>
<dbReference type="PROSITE" id="PS01156">
    <property type="entry name" value="TONB_DEPENDENT_REC_2"/>
    <property type="match status" value="1"/>
</dbReference>
<evidence type="ECO:0000256" key="11">
    <source>
        <dbReference type="RuleBase" id="RU003357"/>
    </source>
</evidence>
<feature type="domain" description="TonB-dependent receptor plug" evidence="15">
    <location>
        <begin position="67"/>
        <end position="177"/>
    </location>
</feature>
<keyword evidence="7 9" id="KW-0472">Membrane</keyword>
<dbReference type="PANTHER" id="PTHR47234:SF2">
    <property type="entry name" value="TONB-DEPENDENT RECEPTOR"/>
    <property type="match status" value="1"/>
</dbReference>
<evidence type="ECO:0000256" key="8">
    <source>
        <dbReference type="ARBA" id="ARBA00023237"/>
    </source>
</evidence>
<keyword evidence="16" id="KW-0675">Receptor</keyword>
<evidence type="ECO:0000256" key="7">
    <source>
        <dbReference type="ARBA" id="ARBA00023136"/>
    </source>
</evidence>
<dbReference type="Gene3D" id="2.170.130.10">
    <property type="entry name" value="TonB-dependent receptor, plug domain"/>
    <property type="match status" value="1"/>
</dbReference>
<dbReference type="GO" id="GO:0009279">
    <property type="term" value="C:cell outer membrane"/>
    <property type="evidence" value="ECO:0007669"/>
    <property type="project" value="UniProtKB-SubCell"/>
</dbReference>
<dbReference type="Gene3D" id="2.40.170.20">
    <property type="entry name" value="TonB-dependent receptor, beta-barrel domain"/>
    <property type="match status" value="1"/>
</dbReference>
<feature type="region of interest" description="Disordered" evidence="12">
    <location>
        <begin position="26"/>
        <end position="49"/>
    </location>
</feature>
<dbReference type="InterPro" id="IPR012910">
    <property type="entry name" value="Plug_dom"/>
</dbReference>
<feature type="domain" description="TonB-dependent receptor-like beta-barrel" evidence="14">
    <location>
        <begin position="409"/>
        <end position="951"/>
    </location>
</feature>
<feature type="signal peptide" evidence="13">
    <location>
        <begin position="1"/>
        <end position="26"/>
    </location>
</feature>
<evidence type="ECO:0000256" key="12">
    <source>
        <dbReference type="SAM" id="MobiDB-lite"/>
    </source>
</evidence>
<keyword evidence="8 9" id="KW-0998">Cell outer membrane</keyword>
<comment type="subcellular location">
    <subcellularLocation>
        <location evidence="1 9">Cell outer membrane</location>
        <topology evidence="1 9">Multi-pass membrane protein</topology>
    </subcellularLocation>
</comment>
<dbReference type="Proteomes" id="UP000262699">
    <property type="component" value="Unassembled WGS sequence"/>
</dbReference>
<sequence length="986" mass="104272">MTKRTRFAITASLSVLALALPAAASAQSIDPEPGAQTVTDPAATEQADDAAEDIIVTGSLIRRPNDSSASPIVSVSDAALRETGAVNVVDALNQIPSFTTSGNGSTGGQGQGGRSTVNLHGLGSNRNLVLLDGRRLPVSDINGNVDINILPDAIIGGIDVITGGASAVYGSDAISGVVNFKTVRKLEGFRVDLLNGISERGDSYRFNGSVAFGSSFAEDRGNLVAAFSYAKADPVNGSTRPFFFDKTPSSFIGTGTFVPSATNAPSAAAVNGVFAGYGVTQAINPLLNLGFNDDRTLFVQTGAVNYRGPRSNQGYLIVGNNVRMPVGQQIQFQNALDRKTAFVKADYQLTPAVTLYGQFMYVDLTVQTESGGSLTQFGALTSVPVTNPFIPAALRTILASRPNPNAPFTWNGRYVGVPYKNFGEHYTIQQYLAGARGDFAPGWSYDLFASWDKSAHQLEIGNAVLKSRVQTLLNAADGGNSLCAGGFNPFGDANARSLSAACRDYITKTAFSQEDLTQTQVQGQINGRLFDLGAGPAQVAFVGAYRRNTYDYVPDSDLRAQNIESVIASAPATGAISVKEFAVQVDVPLLADRPFFKELGIGGAFRVSDYSVTGSVTSYEGDARWRPFQPLLIRGSYQRAVRAPNIGELFSPASGTQLVIGTPPASLGDPCDVRSTARTGSNGARVATLCVAQGIPQAAIGSYTFPTTATGQTIAGNLDLTPEKADTFNVGAVFDVPGKGFFGDLSISVDYYNIKVSNVISTVPGLTVLSKCFNLDGSNPNYDAANSYCGLIQRDQSGQISTVNTPYLNIGGLRTDGIEVQANWSVPTPFLGRTSEFFANVGVDWTHHYEVQLLPGTAFLDYTGVSNGGALPTSVPPRATPEWKALTSFGFRSDGGSIGARWRYQDKLADVSSVLTPATAQVGVPAYTIWDLFGTVKVAKSFEFRLGVNNLLDKALPFVASSQNGTDVALYDAIGRSFYAGTRITF</sequence>
<gene>
    <name evidence="16" type="ORF">DEP91_02565</name>
</gene>
<organism evidence="16 17">
    <name type="scientific">Sphingomonas bacterium</name>
    <dbReference type="NCBI Taxonomy" id="1895847"/>
    <lineage>
        <taxon>Bacteria</taxon>
        <taxon>Pseudomonadati</taxon>
        <taxon>Pseudomonadota</taxon>
        <taxon>Alphaproteobacteria</taxon>
        <taxon>Sphingomonadales</taxon>
        <taxon>Sphingomonadaceae</taxon>
        <taxon>Sphingomonas</taxon>
    </lineage>
</organism>
<dbReference type="InterPro" id="IPR036942">
    <property type="entry name" value="Beta-barrel_TonB_sf"/>
</dbReference>
<accession>A0A3D0W8J8</accession>
<dbReference type="InterPro" id="IPR037066">
    <property type="entry name" value="Plug_dom_sf"/>
</dbReference>
<feature type="short sequence motif" description="TonB C-terminal box" evidence="10">
    <location>
        <begin position="969"/>
        <end position="986"/>
    </location>
</feature>
<dbReference type="SUPFAM" id="SSF56935">
    <property type="entry name" value="Porins"/>
    <property type="match status" value="1"/>
</dbReference>
<keyword evidence="3 9" id="KW-1134">Transmembrane beta strand</keyword>
<dbReference type="InterPro" id="IPR000531">
    <property type="entry name" value="Beta-barrel_TonB"/>
</dbReference>
<dbReference type="InterPro" id="IPR039426">
    <property type="entry name" value="TonB-dep_rcpt-like"/>
</dbReference>
<evidence type="ECO:0000256" key="2">
    <source>
        <dbReference type="ARBA" id="ARBA00022448"/>
    </source>
</evidence>
<evidence type="ECO:0000256" key="1">
    <source>
        <dbReference type="ARBA" id="ARBA00004571"/>
    </source>
</evidence>
<dbReference type="InterPro" id="IPR010917">
    <property type="entry name" value="TonB_rcpt_CS"/>
</dbReference>
<dbReference type="EMBL" id="DOYJ01000082">
    <property type="protein sequence ID" value="HCB75046.1"/>
    <property type="molecule type" value="Genomic_DNA"/>
</dbReference>
<evidence type="ECO:0000256" key="13">
    <source>
        <dbReference type="SAM" id="SignalP"/>
    </source>
</evidence>
<reference evidence="16 17" key="1">
    <citation type="journal article" date="2018" name="Nat. Biotechnol.">
        <title>A standardized bacterial taxonomy based on genome phylogeny substantially revises the tree of life.</title>
        <authorList>
            <person name="Parks D.H."/>
            <person name="Chuvochina M."/>
            <person name="Waite D.W."/>
            <person name="Rinke C."/>
            <person name="Skarshewski A."/>
            <person name="Chaumeil P.A."/>
            <person name="Hugenholtz P."/>
        </authorList>
    </citation>
    <scope>NUCLEOTIDE SEQUENCE [LARGE SCALE GENOMIC DNA]</scope>
    <source>
        <strain evidence="16">UBA9015</strain>
    </source>
</reference>
<comment type="caution">
    <text evidence="16">The sequence shown here is derived from an EMBL/GenBank/DDBJ whole genome shotgun (WGS) entry which is preliminary data.</text>
</comment>
<comment type="similarity">
    <text evidence="9 11">Belongs to the TonB-dependent receptor family.</text>
</comment>
<evidence type="ECO:0000313" key="17">
    <source>
        <dbReference type="Proteomes" id="UP000262699"/>
    </source>
</evidence>
<dbReference type="PROSITE" id="PS52016">
    <property type="entry name" value="TONB_DEPENDENT_REC_3"/>
    <property type="match status" value="1"/>
</dbReference>
<dbReference type="Pfam" id="PF00593">
    <property type="entry name" value="TonB_dep_Rec_b-barrel"/>
    <property type="match status" value="1"/>
</dbReference>
<evidence type="ECO:0000256" key="3">
    <source>
        <dbReference type="ARBA" id="ARBA00022452"/>
    </source>
</evidence>
<evidence type="ECO:0000259" key="15">
    <source>
        <dbReference type="Pfam" id="PF07715"/>
    </source>
</evidence>
<feature type="chain" id="PRO_5017751348" evidence="13">
    <location>
        <begin position="27"/>
        <end position="986"/>
    </location>
</feature>
<dbReference type="AlphaFoldDB" id="A0A3D0W8J8"/>
<evidence type="ECO:0000256" key="6">
    <source>
        <dbReference type="ARBA" id="ARBA00023077"/>
    </source>
</evidence>
<evidence type="ECO:0000256" key="4">
    <source>
        <dbReference type="ARBA" id="ARBA00022692"/>
    </source>
</evidence>
<protein>
    <submittedName>
        <fullName evidence="16">TonB-dependent receptor</fullName>
    </submittedName>
</protein>
<dbReference type="PANTHER" id="PTHR47234">
    <property type="match status" value="1"/>
</dbReference>
<keyword evidence="4 9" id="KW-0812">Transmembrane</keyword>
<evidence type="ECO:0000313" key="16">
    <source>
        <dbReference type="EMBL" id="HCB75046.1"/>
    </source>
</evidence>
<evidence type="ECO:0000256" key="10">
    <source>
        <dbReference type="PROSITE-ProRule" id="PRU10144"/>
    </source>
</evidence>
<dbReference type="Pfam" id="PF07715">
    <property type="entry name" value="Plug"/>
    <property type="match status" value="1"/>
</dbReference>
<keyword evidence="5 13" id="KW-0732">Signal</keyword>
<evidence type="ECO:0000256" key="9">
    <source>
        <dbReference type="PROSITE-ProRule" id="PRU01360"/>
    </source>
</evidence>
<keyword evidence="2 9" id="KW-0813">Transport</keyword>
<evidence type="ECO:0000259" key="14">
    <source>
        <dbReference type="Pfam" id="PF00593"/>
    </source>
</evidence>
<keyword evidence="6 11" id="KW-0798">TonB box</keyword>
<evidence type="ECO:0000256" key="5">
    <source>
        <dbReference type="ARBA" id="ARBA00022729"/>
    </source>
</evidence>
<proteinExistence type="inferred from homology"/>